<feature type="transmembrane region" description="Helical" evidence="1">
    <location>
        <begin position="311"/>
        <end position="335"/>
    </location>
</feature>
<dbReference type="VEuPathDB" id="FungiDB:GVI51_L04961"/>
<organism evidence="3 5">
    <name type="scientific">Candida glabrata</name>
    <name type="common">Yeast</name>
    <name type="synonym">Torulopsis glabrata</name>
    <dbReference type="NCBI Taxonomy" id="5478"/>
    <lineage>
        <taxon>Eukaryota</taxon>
        <taxon>Fungi</taxon>
        <taxon>Dikarya</taxon>
        <taxon>Ascomycota</taxon>
        <taxon>Saccharomycotina</taxon>
        <taxon>Saccharomycetes</taxon>
        <taxon>Saccharomycetales</taxon>
        <taxon>Saccharomycetaceae</taxon>
        <taxon>Nakaseomyces</taxon>
    </lineage>
</organism>
<gene>
    <name evidence="3" type="ORF">AO440_004652</name>
    <name evidence="4" type="ORF">AO440_004934</name>
</gene>
<keyword evidence="1" id="KW-1133">Transmembrane helix</keyword>
<dbReference type="VEuPathDB" id="FungiDB:GW608_L10131"/>
<evidence type="ECO:0000256" key="1">
    <source>
        <dbReference type="SAM" id="Phobius"/>
    </source>
</evidence>
<dbReference type="GO" id="GO:0051604">
    <property type="term" value="P:protein maturation"/>
    <property type="evidence" value="ECO:0007669"/>
    <property type="project" value="EnsemblFungi"/>
</dbReference>
<reference evidence="3 5" key="1">
    <citation type="submission" date="2015-10" db="EMBL/GenBank/DDBJ databases">
        <title>Draft genomes sequences of Candida glabrata isolates 1A, 1B, 2A, 2B, 3A and 3B.</title>
        <authorList>
            <person name="Haavelsrud O.E."/>
            <person name="Gaustad P."/>
        </authorList>
    </citation>
    <scope>NUCLEOTIDE SEQUENCE [LARGE SCALE GENOMIC DNA]</scope>
    <source>
        <strain evidence="3">910700640</strain>
    </source>
</reference>
<dbReference type="VEuPathDB" id="FungiDB:B1J91_L05082g"/>
<proteinExistence type="predicted"/>
<keyword evidence="1" id="KW-0812">Transmembrane</keyword>
<sequence>MLEFVSFLLSLLLLQPVLGYRPVIHPKEKETTSEEPKPWIRTVYSTKVEIVTPTVIAGVTFSAKPLATPDPLQPWVSLQKDGRPKTIKPEIKNGHTRKGRPDYSTYFKTATIHKYTYDELKAHNMDPNDVYEEEVWLDEDDTYVSLNPVIRCTPNRYVNKKQDIVEGPFCTPKENSRFKVGSTYFVTWFTKFFEEPTTGKVADKVRLHISYVKEKAREKGYHRRALPATFYTSEWFHNVDGLYAIEPENDWLGKEYERRVVISIQPDYIPDDEFDPLEHGVLLYLIKGTKVAKKTKDELRLEDAGISDDTWYYVALTIPTLVVVALVFMYFFLYLNKGNRDFSDITMQEMKKKHRVLGKISDMKGFKKFKNHKYSELPTFQKTDKQS</sequence>
<name>A0A0W0CNS0_CANGB</name>
<evidence type="ECO:0000313" key="3">
    <source>
        <dbReference type="EMBL" id="KTB01170.1"/>
    </source>
</evidence>
<comment type="caution">
    <text evidence="3">The sequence shown here is derived from an EMBL/GenBank/DDBJ whole genome shotgun (WGS) entry which is preliminary data.</text>
</comment>
<dbReference type="VEuPathDB" id="FungiDB:CAGL0L05082g"/>
<dbReference type="GO" id="GO:0006605">
    <property type="term" value="P:protein targeting"/>
    <property type="evidence" value="ECO:0007669"/>
    <property type="project" value="EnsemblFungi"/>
</dbReference>
<dbReference type="AlphaFoldDB" id="A0A0W0CNS0"/>
<feature type="signal peptide" evidence="2">
    <location>
        <begin position="1"/>
        <end position="19"/>
    </location>
</feature>
<dbReference type="InterPro" id="IPR028000">
    <property type="entry name" value="Pma1"/>
</dbReference>
<accession>A0A0W0CNS0</accession>
<evidence type="ECO:0000256" key="2">
    <source>
        <dbReference type="SAM" id="SignalP"/>
    </source>
</evidence>
<dbReference type="Proteomes" id="UP000054886">
    <property type="component" value="Unassembled WGS sequence"/>
</dbReference>
<keyword evidence="2" id="KW-0732">Signal</keyword>
<dbReference type="GO" id="GO:0005794">
    <property type="term" value="C:Golgi apparatus"/>
    <property type="evidence" value="ECO:0007669"/>
    <property type="project" value="EnsemblFungi"/>
</dbReference>
<dbReference type="EMBL" id="LLZZ01000115">
    <property type="protein sequence ID" value="KTB04859.1"/>
    <property type="molecule type" value="Genomic_DNA"/>
</dbReference>
<feature type="chain" id="PRO_5011869937" evidence="2">
    <location>
        <begin position="20"/>
        <end position="387"/>
    </location>
</feature>
<dbReference type="VEuPathDB" id="FungiDB:GWK60_L10109"/>
<evidence type="ECO:0000313" key="4">
    <source>
        <dbReference type="EMBL" id="KTB04859.1"/>
    </source>
</evidence>
<dbReference type="OrthoDB" id="4084551at2759"/>
<keyword evidence="1" id="KW-0472">Membrane</keyword>
<dbReference type="Pfam" id="PF14610">
    <property type="entry name" value="Psg1"/>
    <property type="match status" value="1"/>
</dbReference>
<evidence type="ECO:0000313" key="5">
    <source>
        <dbReference type="Proteomes" id="UP000054886"/>
    </source>
</evidence>
<protein>
    <submittedName>
        <fullName evidence="3">Uncharacterized protein</fullName>
    </submittedName>
</protein>
<dbReference type="EMBL" id="LLZZ01000132">
    <property type="protein sequence ID" value="KTB01170.1"/>
    <property type="molecule type" value="Genomic_DNA"/>
</dbReference>